<dbReference type="GO" id="GO:0046513">
    <property type="term" value="P:ceramide biosynthetic process"/>
    <property type="evidence" value="ECO:0007669"/>
    <property type="project" value="TreeGrafter"/>
</dbReference>
<evidence type="ECO:0000259" key="2">
    <source>
        <dbReference type="Pfam" id="PF00487"/>
    </source>
</evidence>
<keyword evidence="1" id="KW-0472">Membrane</keyword>
<sequence>MDHKAFIASLPADTLADLNRRDDAPGLRHLAGHAALITGFGLWIALGLPLWQVALVGQGIAICFLFTLEHEATHKTPFADERLSEWVGRICGVLIALPFEWFRYFHLAHHRHTNVPGKDPELMAGAKPDTIGTYIVHVTGIPFWVDMLDRIIGSAFGRDPGDFVPERAHRRVMVEARWMLLIYGLTVASLFVTPLLFWVWLLPCLLGQPFLRLYLLAEHGRCAFVANMFENTRTTYTNRIIHFLAWNMPYHVEHHTLPQVPFHRLPDLHVHMQGRHKVTSDGYLRFTGEYLNTLKQPLP</sequence>
<keyword evidence="1" id="KW-0812">Transmembrane</keyword>
<keyword evidence="4" id="KW-1185">Reference proteome</keyword>
<dbReference type="InterPro" id="IPR005804">
    <property type="entry name" value="FA_desaturase_dom"/>
</dbReference>
<keyword evidence="1" id="KW-1133">Transmembrane helix</keyword>
<evidence type="ECO:0000256" key="1">
    <source>
        <dbReference type="SAM" id="Phobius"/>
    </source>
</evidence>
<dbReference type="OrthoDB" id="9792534at2"/>
<gene>
    <name evidence="3" type="ORF">ROA7745_01233</name>
</gene>
<dbReference type="Proteomes" id="UP000193224">
    <property type="component" value="Unassembled WGS sequence"/>
</dbReference>
<dbReference type="Pfam" id="PF00487">
    <property type="entry name" value="FA_desaturase"/>
    <property type="match status" value="1"/>
</dbReference>
<dbReference type="GO" id="GO:0016020">
    <property type="term" value="C:membrane"/>
    <property type="evidence" value="ECO:0007669"/>
    <property type="project" value="GOC"/>
</dbReference>
<evidence type="ECO:0000313" key="3">
    <source>
        <dbReference type="EMBL" id="SMC11420.1"/>
    </source>
</evidence>
<name>A0A1X7BPF4_9RHOB</name>
<proteinExistence type="predicted"/>
<dbReference type="PANTHER" id="PTHR12879:SF8">
    <property type="entry name" value="SPHINGOLIPID DELTA(4)-DESATURASE DES1"/>
    <property type="match status" value="1"/>
</dbReference>
<dbReference type="PANTHER" id="PTHR12879">
    <property type="entry name" value="SPHINGOLIPID DELTA 4 DESATURASE/C-4 HYDROXYLASE PROTEIN DES2"/>
    <property type="match status" value="1"/>
</dbReference>
<dbReference type="GO" id="GO:0042284">
    <property type="term" value="F:sphingolipid delta-4 desaturase activity"/>
    <property type="evidence" value="ECO:0007669"/>
    <property type="project" value="TreeGrafter"/>
</dbReference>
<feature type="transmembrane region" description="Helical" evidence="1">
    <location>
        <begin position="180"/>
        <end position="201"/>
    </location>
</feature>
<feature type="domain" description="Fatty acid desaturase" evidence="2">
    <location>
        <begin position="50"/>
        <end position="272"/>
    </location>
</feature>
<dbReference type="RefSeq" id="WP_085799370.1">
    <property type="nucleotide sequence ID" value="NZ_FWXB01000003.1"/>
</dbReference>
<dbReference type="EMBL" id="FWXB01000003">
    <property type="protein sequence ID" value="SMC11420.1"/>
    <property type="molecule type" value="Genomic_DNA"/>
</dbReference>
<evidence type="ECO:0000313" key="4">
    <source>
        <dbReference type="Proteomes" id="UP000193224"/>
    </source>
</evidence>
<organism evidence="3 4">
    <name type="scientific">Roseovarius aestuarii</name>
    <dbReference type="NCBI Taxonomy" id="475083"/>
    <lineage>
        <taxon>Bacteria</taxon>
        <taxon>Pseudomonadati</taxon>
        <taxon>Pseudomonadota</taxon>
        <taxon>Alphaproteobacteria</taxon>
        <taxon>Rhodobacterales</taxon>
        <taxon>Roseobacteraceae</taxon>
        <taxon>Roseovarius</taxon>
    </lineage>
</organism>
<reference evidence="3 4" key="1">
    <citation type="submission" date="2017-03" db="EMBL/GenBank/DDBJ databases">
        <authorList>
            <person name="Afonso C.L."/>
            <person name="Miller P.J."/>
            <person name="Scott M.A."/>
            <person name="Spackman E."/>
            <person name="Goraichik I."/>
            <person name="Dimitrov K.M."/>
            <person name="Suarez D.L."/>
            <person name="Swayne D.E."/>
        </authorList>
    </citation>
    <scope>NUCLEOTIDE SEQUENCE [LARGE SCALE GENOMIC DNA]</scope>
    <source>
        <strain evidence="3 4">CECT 7745</strain>
    </source>
</reference>
<accession>A0A1X7BPF4</accession>
<protein>
    <submittedName>
        <fullName evidence="3">Fatty acid desaturase</fullName>
    </submittedName>
</protein>
<dbReference type="AlphaFoldDB" id="A0A1X7BPF4"/>